<feature type="transmembrane region" description="Helical" evidence="1">
    <location>
        <begin position="117"/>
        <end position="144"/>
    </location>
</feature>
<dbReference type="InterPro" id="IPR022266">
    <property type="entry name" value="DtrJ-like"/>
</dbReference>
<name>A0A850QVL7_PHODD</name>
<keyword evidence="1" id="KW-1133">Transmembrane helix</keyword>
<evidence type="ECO:0000256" key="1">
    <source>
        <dbReference type="SAM" id="Phobius"/>
    </source>
</evidence>
<proteinExistence type="predicted"/>
<dbReference type="AlphaFoldDB" id="A0A850QVL7"/>
<organism evidence="2 3">
    <name type="scientific">Photobacterium damselae subsp. damselae</name>
    <name type="common">Listonella damsela</name>
    <dbReference type="NCBI Taxonomy" id="85581"/>
    <lineage>
        <taxon>Bacteria</taxon>
        <taxon>Pseudomonadati</taxon>
        <taxon>Pseudomonadota</taxon>
        <taxon>Gammaproteobacteria</taxon>
        <taxon>Vibrionales</taxon>
        <taxon>Vibrionaceae</taxon>
        <taxon>Photobacterium</taxon>
    </lineage>
</organism>
<feature type="transmembrane region" description="Helical" evidence="1">
    <location>
        <begin position="7"/>
        <end position="25"/>
    </location>
</feature>
<evidence type="ECO:0000313" key="3">
    <source>
        <dbReference type="Proteomes" id="UP000533429"/>
    </source>
</evidence>
<dbReference type="EMBL" id="JABXOR010000670">
    <property type="protein sequence ID" value="NVP00680.1"/>
    <property type="molecule type" value="Genomic_DNA"/>
</dbReference>
<feature type="transmembrane region" description="Helical" evidence="1">
    <location>
        <begin position="165"/>
        <end position="181"/>
    </location>
</feature>
<evidence type="ECO:0000313" key="2">
    <source>
        <dbReference type="EMBL" id="NVP00680.1"/>
    </source>
</evidence>
<keyword evidence="1" id="KW-0472">Membrane</keyword>
<feature type="transmembrane region" description="Helical" evidence="1">
    <location>
        <begin position="187"/>
        <end position="205"/>
    </location>
</feature>
<sequence length="211" mass="25071">MKKDKTFLYFIITIFIQIITLIVLLDKQWMQEITQEEVTKMDRLYSESTTNDVIVRGNDWYMKYIVDTSIEHHLYFALLPEEYLRLGEIPDDKKATWLFRTTEGRINAFLEQVRFSFIRLASMCVWLDMVGLMIIGFLITAYILRQKKKLTYDYTSPLRHEYSKRIIIYIPLITWLAFWFPLAVDPIVYPIFGFIVAACFGLFLSNSAKRV</sequence>
<gene>
    <name evidence="2" type="ORF">HWA77_10700</name>
</gene>
<comment type="caution">
    <text evidence="2">The sequence shown here is derived from an EMBL/GenBank/DDBJ whole genome shotgun (WGS) entry which is preliminary data.</text>
</comment>
<keyword evidence="1" id="KW-0812">Transmembrane</keyword>
<dbReference type="Proteomes" id="UP000533429">
    <property type="component" value="Unassembled WGS sequence"/>
</dbReference>
<dbReference type="Pfam" id="PF14348">
    <property type="entry name" value="DtrJ-like"/>
    <property type="match status" value="1"/>
</dbReference>
<protein>
    <submittedName>
        <fullName evidence="2">DUF4400 domain-containing protein</fullName>
    </submittedName>
</protein>
<accession>A0A850QVL7</accession>
<reference evidence="2 3" key="1">
    <citation type="submission" date="2020-06" db="EMBL/GenBank/DDBJ databases">
        <title>Photobacterium damselae subsp. damselae comparative genomics.</title>
        <authorList>
            <person name="Osorio C.R."/>
        </authorList>
    </citation>
    <scope>NUCLEOTIDE SEQUENCE [LARGE SCALE GENOMIC DNA]</scope>
    <source>
        <strain evidence="2 3">TW250/03</strain>
    </source>
</reference>